<dbReference type="Gene3D" id="2.130.10.10">
    <property type="entry name" value="YVTN repeat-like/Quinoprotein amine dehydrogenase"/>
    <property type="match status" value="1"/>
</dbReference>
<keyword evidence="1" id="KW-0812">Transmembrane</keyword>
<sequence length="315" mass="31831">MGKSPKGRENRSRWLVAAVAIAVFVAVDVALVFVATSSGSLPVSTVVPISPSAASDDASTPIDAVDAAAIAPSSRLLTAWDASSAWRLDVGSCPESDVVVEHSVDGGRTWDGYDLGANGGLSSATALQAIDDARSVILIAFATADCAPSWVESSTAGSSWASYPGRTSTAWFITPSNRAVVQTPTGPLPAPCAAVVGLASIDAGKAAALCSDGQVHRTDDGGVSWTLSPTIAGAAAIGSTVDGYLVASTETRAACQGISIFELGSSRDGTPEPVTDCLASDTTGDDIALSGNISAIWVWAGTSVLRSRDGGSTWQ</sequence>
<evidence type="ECO:0008006" key="4">
    <source>
        <dbReference type="Google" id="ProtNLM"/>
    </source>
</evidence>
<organism evidence="2 3">
    <name type="scientific">Herbiconiux moechotypicola</name>
    <dbReference type="NCBI Taxonomy" id="637393"/>
    <lineage>
        <taxon>Bacteria</taxon>
        <taxon>Bacillati</taxon>
        <taxon>Actinomycetota</taxon>
        <taxon>Actinomycetes</taxon>
        <taxon>Micrococcales</taxon>
        <taxon>Microbacteriaceae</taxon>
        <taxon>Herbiconiux</taxon>
    </lineage>
</organism>
<gene>
    <name evidence="2" type="ORF">GCM10009851_26400</name>
</gene>
<evidence type="ECO:0000313" key="3">
    <source>
        <dbReference type="Proteomes" id="UP001500929"/>
    </source>
</evidence>
<accession>A0ABN3DT41</accession>
<dbReference type="Proteomes" id="UP001500929">
    <property type="component" value="Unassembled WGS sequence"/>
</dbReference>
<dbReference type="CDD" id="cd15482">
    <property type="entry name" value="Sialidase_non-viral"/>
    <property type="match status" value="1"/>
</dbReference>
<dbReference type="SUPFAM" id="SSF50939">
    <property type="entry name" value="Sialidases"/>
    <property type="match status" value="1"/>
</dbReference>
<keyword evidence="1" id="KW-1133">Transmembrane helix</keyword>
<dbReference type="EMBL" id="BAAAQY010000007">
    <property type="protein sequence ID" value="GAA2239728.1"/>
    <property type="molecule type" value="Genomic_DNA"/>
</dbReference>
<dbReference type="InterPro" id="IPR036278">
    <property type="entry name" value="Sialidase_sf"/>
</dbReference>
<keyword evidence="1" id="KW-0472">Membrane</keyword>
<protein>
    <recommendedName>
        <fullName evidence="4">Exo-alpha-sialidase</fullName>
    </recommendedName>
</protein>
<evidence type="ECO:0000256" key="1">
    <source>
        <dbReference type="SAM" id="Phobius"/>
    </source>
</evidence>
<proteinExistence type="predicted"/>
<name>A0ABN3DT41_9MICO</name>
<keyword evidence="3" id="KW-1185">Reference proteome</keyword>
<dbReference type="InterPro" id="IPR015943">
    <property type="entry name" value="WD40/YVTN_repeat-like_dom_sf"/>
</dbReference>
<comment type="caution">
    <text evidence="2">The sequence shown here is derived from an EMBL/GenBank/DDBJ whole genome shotgun (WGS) entry which is preliminary data.</text>
</comment>
<evidence type="ECO:0000313" key="2">
    <source>
        <dbReference type="EMBL" id="GAA2239728.1"/>
    </source>
</evidence>
<feature type="transmembrane region" description="Helical" evidence="1">
    <location>
        <begin position="12"/>
        <end position="35"/>
    </location>
</feature>
<reference evidence="3" key="1">
    <citation type="journal article" date="2019" name="Int. J. Syst. Evol. Microbiol.">
        <title>The Global Catalogue of Microorganisms (GCM) 10K type strain sequencing project: providing services to taxonomists for standard genome sequencing and annotation.</title>
        <authorList>
            <consortium name="The Broad Institute Genomics Platform"/>
            <consortium name="The Broad Institute Genome Sequencing Center for Infectious Disease"/>
            <person name="Wu L."/>
            <person name="Ma J."/>
        </authorList>
    </citation>
    <scope>NUCLEOTIDE SEQUENCE [LARGE SCALE GENOMIC DNA]</scope>
    <source>
        <strain evidence="3">JCM 16117</strain>
    </source>
</reference>